<proteinExistence type="predicted"/>
<keyword evidence="6" id="KW-1185">Reference proteome</keyword>
<gene>
    <name evidence="5" type="ORF">Vau01_072250</name>
</gene>
<feature type="compositionally biased region" description="Polar residues" evidence="1">
    <location>
        <begin position="165"/>
        <end position="181"/>
    </location>
</feature>
<dbReference type="InterPro" id="IPR012533">
    <property type="entry name" value="YcnI-copper_dom"/>
</dbReference>
<accession>A0A8J4E356</accession>
<dbReference type="Proteomes" id="UP000612585">
    <property type="component" value="Unassembled WGS sequence"/>
</dbReference>
<dbReference type="EMBL" id="BOPG01000048">
    <property type="protein sequence ID" value="GIJ59709.1"/>
    <property type="molecule type" value="Genomic_DNA"/>
</dbReference>
<feature type="compositionally biased region" description="Low complexity" evidence="1">
    <location>
        <begin position="182"/>
        <end position="193"/>
    </location>
</feature>
<sequence>MTRYLQALVAGVVVGALFLVAPAFAHTGVTVEPAVAGAANAVVSFNAAAESTTAGITSLKIVLPSGIAPGDVTYVDGPAGWALQPDADGYVVAGPAVPVGRDVQHRVRVKQLPVVPALVFKVLQTYTDGRVDRWIEVPSAANANPENPAPVVQLAAPPGGFPNGVASNVPSPASTDHSTGETTPSPTNAASTPTDDDGGSPLPWILAVIAVLAVLAAGAYALNRRRSA</sequence>
<dbReference type="Pfam" id="PF07987">
    <property type="entry name" value="DUF1775"/>
    <property type="match status" value="1"/>
</dbReference>
<dbReference type="InterPro" id="IPR038507">
    <property type="entry name" value="YcnI-like_sf"/>
</dbReference>
<protein>
    <submittedName>
        <fullName evidence="5">Membrane protein</fullName>
    </submittedName>
</protein>
<keyword evidence="3" id="KW-0732">Signal</keyword>
<feature type="chain" id="PRO_5035267040" evidence="3">
    <location>
        <begin position="26"/>
        <end position="228"/>
    </location>
</feature>
<feature type="transmembrane region" description="Helical" evidence="2">
    <location>
        <begin position="202"/>
        <end position="222"/>
    </location>
</feature>
<keyword evidence="2" id="KW-0472">Membrane</keyword>
<feature type="signal peptide" evidence="3">
    <location>
        <begin position="1"/>
        <end position="25"/>
    </location>
</feature>
<feature type="region of interest" description="Disordered" evidence="1">
    <location>
        <begin position="140"/>
        <end position="197"/>
    </location>
</feature>
<organism evidence="5 6">
    <name type="scientific">Virgisporangium aurantiacum</name>
    <dbReference type="NCBI Taxonomy" id="175570"/>
    <lineage>
        <taxon>Bacteria</taxon>
        <taxon>Bacillati</taxon>
        <taxon>Actinomycetota</taxon>
        <taxon>Actinomycetes</taxon>
        <taxon>Micromonosporales</taxon>
        <taxon>Micromonosporaceae</taxon>
        <taxon>Virgisporangium</taxon>
    </lineage>
</organism>
<reference evidence="5" key="1">
    <citation type="submission" date="2021-01" db="EMBL/GenBank/DDBJ databases">
        <title>Whole genome shotgun sequence of Virgisporangium aurantiacum NBRC 16421.</title>
        <authorList>
            <person name="Komaki H."/>
            <person name="Tamura T."/>
        </authorList>
    </citation>
    <scope>NUCLEOTIDE SEQUENCE</scope>
    <source>
        <strain evidence="5">NBRC 16421</strain>
    </source>
</reference>
<comment type="caution">
    <text evidence="5">The sequence shown here is derived from an EMBL/GenBank/DDBJ whole genome shotgun (WGS) entry which is preliminary data.</text>
</comment>
<evidence type="ECO:0000313" key="6">
    <source>
        <dbReference type="Proteomes" id="UP000612585"/>
    </source>
</evidence>
<evidence type="ECO:0000313" key="5">
    <source>
        <dbReference type="EMBL" id="GIJ59709.1"/>
    </source>
</evidence>
<feature type="domain" description="YncI copper-binding" evidence="4">
    <location>
        <begin position="100"/>
        <end position="154"/>
    </location>
</feature>
<keyword evidence="2" id="KW-1133">Transmembrane helix</keyword>
<keyword evidence="2" id="KW-0812">Transmembrane</keyword>
<name>A0A8J4E356_9ACTN</name>
<feature type="compositionally biased region" description="Low complexity" evidence="1">
    <location>
        <begin position="140"/>
        <end position="152"/>
    </location>
</feature>
<dbReference type="Gene3D" id="2.60.40.2230">
    <property type="entry name" value="Uncharacterised protein YcnI-like PF07987, DUF1775"/>
    <property type="match status" value="1"/>
</dbReference>
<evidence type="ECO:0000256" key="1">
    <source>
        <dbReference type="SAM" id="MobiDB-lite"/>
    </source>
</evidence>
<evidence type="ECO:0000256" key="2">
    <source>
        <dbReference type="SAM" id="Phobius"/>
    </source>
</evidence>
<dbReference type="RefSeq" id="WP_239152123.1">
    <property type="nucleotide sequence ID" value="NZ_BOPG01000048.1"/>
</dbReference>
<evidence type="ECO:0000256" key="3">
    <source>
        <dbReference type="SAM" id="SignalP"/>
    </source>
</evidence>
<dbReference type="AlphaFoldDB" id="A0A8J4E356"/>
<evidence type="ECO:0000259" key="4">
    <source>
        <dbReference type="Pfam" id="PF07987"/>
    </source>
</evidence>